<comment type="caution">
    <text evidence="2">The sequence shown here is derived from an EMBL/GenBank/DDBJ whole genome shotgun (WGS) entry which is preliminary data.</text>
</comment>
<organism evidence="2 3">
    <name type="scientific">Streptosporangium jomthongense</name>
    <dbReference type="NCBI Taxonomy" id="1193683"/>
    <lineage>
        <taxon>Bacteria</taxon>
        <taxon>Bacillati</taxon>
        <taxon>Actinomycetota</taxon>
        <taxon>Actinomycetes</taxon>
        <taxon>Streptosporangiales</taxon>
        <taxon>Streptosporangiaceae</taxon>
        <taxon>Streptosporangium</taxon>
    </lineage>
</organism>
<evidence type="ECO:0000313" key="3">
    <source>
        <dbReference type="Proteomes" id="UP001595698"/>
    </source>
</evidence>
<accession>A0ABV8EVU0</accession>
<dbReference type="EMBL" id="JBHSBC010000004">
    <property type="protein sequence ID" value="MFC3979781.1"/>
    <property type="molecule type" value="Genomic_DNA"/>
</dbReference>
<reference evidence="3" key="1">
    <citation type="journal article" date="2019" name="Int. J. Syst. Evol. Microbiol.">
        <title>The Global Catalogue of Microorganisms (GCM) 10K type strain sequencing project: providing services to taxonomists for standard genome sequencing and annotation.</title>
        <authorList>
            <consortium name="The Broad Institute Genomics Platform"/>
            <consortium name="The Broad Institute Genome Sequencing Center for Infectious Disease"/>
            <person name="Wu L."/>
            <person name="Ma J."/>
        </authorList>
    </citation>
    <scope>NUCLEOTIDE SEQUENCE [LARGE SCALE GENOMIC DNA]</scope>
    <source>
        <strain evidence="3">TBRC 7912</strain>
    </source>
</reference>
<dbReference type="Gene3D" id="3.40.50.720">
    <property type="entry name" value="NAD(P)-binding Rossmann-like Domain"/>
    <property type="match status" value="1"/>
</dbReference>
<protein>
    <submittedName>
        <fullName evidence="2">NAD(P)-dependent oxidoreductase</fullName>
    </submittedName>
</protein>
<dbReference type="InterPro" id="IPR051606">
    <property type="entry name" value="Polyketide_Oxido-like"/>
</dbReference>
<evidence type="ECO:0000259" key="1">
    <source>
        <dbReference type="Pfam" id="PF13460"/>
    </source>
</evidence>
<dbReference type="SUPFAM" id="SSF51735">
    <property type="entry name" value="NAD(P)-binding Rossmann-fold domains"/>
    <property type="match status" value="1"/>
</dbReference>
<dbReference type="Pfam" id="PF13460">
    <property type="entry name" value="NAD_binding_10"/>
    <property type="match status" value="1"/>
</dbReference>
<proteinExistence type="predicted"/>
<evidence type="ECO:0000313" key="2">
    <source>
        <dbReference type="EMBL" id="MFC3979781.1"/>
    </source>
</evidence>
<keyword evidence="3" id="KW-1185">Reference proteome</keyword>
<dbReference type="InterPro" id="IPR036291">
    <property type="entry name" value="NAD(P)-bd_dom_sf"/>
</dbReference>
<dbReference type="PANTHER" id="PTHR43355">
    <property type="entry name" value="FLAVIN REDUCTASE (NADPH)"/>
    <property type="match status" value="1"/>
</dbReference>
<dbReference type="CDD" id="cd05244">
    <property type="entry name" value="BVR-B_like_SDR_a"/>
    <property type="match status" value="1"/>
</dbReference>
<feature type="domain" description="NAD(P)-binding" evidence="1">
    <location>
        <begin position="7"/>
        <end position="203"/>
    </location>
</feature>
<dbReference type="PANTHER" id="PTHR43355:SF2">
    <property type="entry name" value="FLAVIN REDUCTASE (NADPH)"/>
    <property type="match status" value="1"/>
</dbReference>
<sequence length="216" mass="23040">MKLIVFGATGGTGLQVVVRALDAGHDVTAVVRDPARLGAGGAVGGDPRLTVVRGDVLEPGTWRQDVGGHDAVLSCLGSRDRKHPTTVYSRGTSNIIDAMLGTGVRRLLCLSSAGLEIPPGTPLAQRLVTRLVIQRLYRYGYADMAAMERLVKAGSVDWTIIRPPMLTDKPATGHPRAAIDGHLEGLRSVSRADLADYMIGHVEDRETWGRTVEVGS</sequence>
<dbReference type="Proteomes" id="UP001595698">
    <property type="component" value="Unassembled WGS sequence"/>
</dbReference>
<name>A0ABV8EVU0_9ACTN</name>
<dbReference type="InterPro" id="IPR016040">
    <property type="entry name" value="NAD(P)-bd_dom"/>
</dbReference>
<gene>
    <name evidence="2" type="ORF">ACFOYY_06610</name>
</gene>
<dbReference type="RefSeq" id="WP_386188629.1">
    <property type="nucleotide sequence ID" value="NZ_JBHSBC010000004.1"/>
</dbReference>